<dbReference type="GO" id="GO:0003700">
    <property type="term" value="F:DNA-binding transcription factor activity"/>
    <property type="evidence" value="ECO:0007669"/>
    <property type="project" value="InterPro"/>
</dbReference>
<feature type="domain" description="HTH lysR-type" evidence="5">
    <location>
        <begin position="9"/>
        <end position="66"/>
    </location>
</feature>
<protein>
    <submittedName>
        <fullName evidence="6">DNA-binding transcriptional regulator, LysR family</fullName>
    </submittedName>
</protein>
<dbReference type="Pfam" id="PF03466">
    <property type="entry name" value="LysR_substrate"/>
    <property type="match status" value="1"/>
</dbReference>
<dbReference type="GO" id="GO:0032993">
    <property type="term" value="C:protein-DNA complex"/>
    <property type="evidence" value="ECO:0007669"/>
    <property type="project" value="TreeGrafter"/>
</dbReference>
<evidence type="ECO:0000313" key="6">
    <source>
        <dbReference type="EMBL" id="SDC24239.1"/>
    </source>
</evidence>
<dbReference type="PRINTS" id="PR00039">
    <property type="entry name" value="HTHLYSR"/>
</dbReference>
<organism evidence="6 7">
    <name type="scientific">Actinokineospora iranica</name>
    <dbReference type="NCBI Taxonomy" id="1271860"/>
    <lineage>
        <taxon>Bacteria</taxon>
        <taxon>Bacillati</taxon>
        <taxon>Actinomycetota</taxon>
        <taxon>Actinomycetes</taxon>
        <taxon>Pseudonocardiales</taxon>
        <taxon>Pseudonocardiaceae</taxon>
        <taxon>Actinokineospora</taxon>
    </lineage>
</organism>
<dbReference type="InterPro" id="IPR036388">
    <property type="entry name" value="WH-like_DNA-bd_sf"/>
</dbReference>
<dbReference type="Pfam" id="PF00126">
    <property type="entry name" value="HTH_1"/>
    <property type="match status" value="1"/>
</dbReference>
<dbReference type="Gene3D" id="1.10.10.10">
    <property type="entry name" value="Winged helix-like DNA-binding domain superfamily/Winged helix DNA-binding domain"/>
    <property type="match status" value="1"/>
</dbReference>
<dbReference type="PROSITE" id="PS50931">
    <property type="entry name" value="HTH_LYSR"/>
    <property type="match status" value="1"/>
</dbReference>
<keyword evidence="2" id="KW-0805">Transcription regulation</keyword>
<dbReference type="CDD" id="cd08436">
    <property type="entry name" value="PBP2_LTTR_like_3"/>
    <property type="match status" value="1"/>
</dbReference>
<dbReference type="PANTHER" id="PTHR30346">
    <property type="entry name" value="TRANSCRIPTIONAL DUAL REGULATOR HCAR-RELATED"/>
    <property type="match status" value="1"/>
</dbReference>
<sequence length="307" mass="31953">MPSPTLGGMELRQLEYFVAVADEASFTKAAAKLFVAQPGVSAQVRRLERELGQPLFDRSGPTVRLTDVGEAVLGYARAVLDGAAMVRLAVDEFAGLVRGRVAVGMVRACSSVELPPVLADFHQDYPGVEITLSEDDSDRLLGAVISGRLDVAVVALTEEEPDGVALDVIVDEELVIAVSSGDRLAGAGAVGIEALRGRGLVSLPKGTGMRACLERACAAAGFEPRVALEVSNPAMLADLAARGLGPAILPASLAAERAENLTAVRVSGPGLRGRMALAWRAGGPSSPAARRFLDYARAAFAAVEQRV</sequence>
<dbReference type="InterPro" id="IPR000847">
    <property type="entry name" value="LysR_HTH_N"/>
</dbReference>
<keyword evidence="7" id="KW-1185">Reference proteome</keyword>
<evidence type="ECO:0000256" key="4">
    <source>
        <dbReference type="ARBA" id="ARBA00023163"/>
    </source>
</evidence>
<dbReference type="EMBL" id="FMZZ01000001">
    <property type="protein sequence ID" value="SDC24239.1"/>
    <property type="molecule type" value="Genomic_DNA"/>
</dbReference>
<evidence type="ECO:0000256" key="3">
    <source>
        <dbReference type="ARBA" id="ARBA00023125"/>
    </source>
</evidence>
<dbReference type="InterPro" id="IPR005119">
    <property type="entry name" value="LysR_subst-bd"/>
</dbReference>
<dbReference type="STRING" id="1271860.SAMN05216174_101640"/>
<dbReference type="InterPro" id="IPR036390">
    <property type="entry name" value="WH_DNA-bd_sf"/>
</dbReference>
<evidence type="ECO:0000259" key="5">
    <source>
        <dbReference type="PROSITE" id="PS50931"/>
    </source>
</evidence>
<evidence type="ECO:0000256" key="2">
    <source>
        <dbReference type="ARBA" id="ARBA00023015"/>
    </source>
</evidence>
<dbReference type="AlphaFoldDB" id="A0A1G6JZK9"/>
<evidence type="ECO:0000256" key="1">
    <source>
        <dbReference type="ARBA" id="ARBA00009437"/>
    </source>
</evidence>
<reference evidence="7" key="1">
    <citation type="submission" date="2016-10" db="EMBL/GenBank/DDBJ databases">
        <authorList>
            <person name="Varghese N."/>
            <person name="Submissions S."/>
        </authorList>
    </citation>
    <scope>NUCLEOTIDE SEQUENCE [LARGE SCALE GENOMIC DNA]</scope>
    <source>
        <strain evidence="7">IBRC-M 10403</strain>
    </source>
</reference>
<gene>
    <name evidence="6" type="ORF">SAMN05216174_101640</name>
</gene>
<name>A0A1G6JZK9_9PSEU</name>
<dbReference type="SUPFAM" id="SSF46785">
    <property type="entry name" value="Winged helix' DNA-binding domain"/>
    <property type="match status" value="1"/>
</dbReference>
<dbReference type="GO" id="GO:0003677">
    <property type="term" value="F:DNA binding"/>
    <property type="evidence" value="ECO:0007669"/>
    <property type="project" value="UniProtKB-KW"/>
</dbReference>
<comment type="similarity">
    <text evidence="1">Belongs to the LysR transcriptional regulatory family.</text>
</comment>
<dbReference type="Gene3D" id="3.40.190.290">
    <property type="match status" value="1"/>
</dbReference>
<dbReference type="SUPFAM" id="SSF53850">
    <property type="entry name" value="Periplasmic binding protein-like II"/>
    <property type="match status" value="1"/>
</dbReference>
<dbReference type="PANTHER" id="PTHR30346:SF29">
    <property type="entry name" value="LYSR SUBSTRATE-BINDING"/>
    <property type="match status" value="1"/>
</dbReference>
<keyword evidence="4" id="KW-0804">Transcription</keyword>
<accession>A0A1G6JZK9</accession>
<dbReference type="FunFam" id="1.10.10.10:FF:000001">
    <property type="entry name" value="LysR family transcriptional regulator"/>
    <property type="match status" value="1"/>
</dbReference>
<evidence type="ECO:0000313" key="7">
    <source>
        <dbReference type="Proteomes" id="UP000199501"/>
    </source>
</evidence>
<keyword evidence="3 6" id="KW-0238">DNA-binding</keyword>
<dbReference type="Proteomes" id="UP000199501">
    <property type="component" value="Unassembled WGS sequence"/>
</dbReference>
<proteinExistence type="inferred from homology"/>